<keyword evidence="2" id="KW-1185">Reference proteome</keyword>
<accession>A0A9N8Z498</accession>
<dbReference type="AlphaFoldDB" id="A0A9N8Z498"/>
<evidence type="ECO:0000313" key="1">
    <source>
        <dbReference type="EMBL" id="CAG8464771.1"/>
    </source>
</evidence>
<dbReference type="EMBL" id="CAJVPY010000309">
    <property type="protein sequence ID" value="CAG8464771.1"/>
    <property type="molecule type" value="Genomic_DNA"/>
</dbReference>
<proteinExistence type="predicted"/>
<organism evidence="1 2">
    <name type="scientific">Dentiscutata erythropus</name>
    <dbReference type="NCBI Taxonomy" id="1348616"/>
    <lineage>
        <taxon>Eukaryota</taxon>
        <taxon>Fungi</taxon>
        <taxon>Fungi incertae sedis</taxon>
        <taxon>Mucoromycota</taxon>
        <taxon>Glomeromycotina</taxon>
        <taxon>Glomeromycetes</taxon>
        <taxon>Diversisporales</taxon>
        <taxon>Gigasporaceae</taxon>
        <taxon>Dentiscutata</taxon>
    </lineage>
</organism>
<comment type="caution">
    <text evidence="1">The sequence shown here is derived from an EMBL/GenBank/DDBJ whole genome shotgun (WGS) entry which is preliminary data.</text>
</comment>
<name>A0A9N8Z498_9GLOM</name>
<gene>
    <name evidence="1" type="ORF">DERYTH_LOCUS1176</name>
</gene>
<reference evidence="1" key="1">
    <citation type="submission" date="2021-06" db="EMBL/GenBank/DDBJ databases">
        <authorList>
            <person name="Kallberg Y."/>
            <person name="Tangrot J."/>
            <person name="Rosling A."/>
        </authorList>
    </citation>
    <scope>NUCLEOTIDE SEQUENCE</scope>
    <source>
        <strain evidence="1">MA453B</strain>
    </source>
</reference>
<dbReference type="Proteomes" id="UP000789405">
    <property type="component" value="Unassembled WGS sequence"/>
</dbReference>
<protein>
    <submittedName>
        <fullName evidence="1">26666_t:CDS:1</fullName>
    </submittedName>
</protein>
<evidence type="ECO:0000313" key="2">
    <source>
        <dbReference type="Proteomes" id="UP000789405"/>
    </source>
</evidence>
<sequence length="64" mass="7332">MDLERILKQVFNKKKLTEDIARKLFVIAYLKTALEELLLAQPHVKCLNASAWSACSNIKTELTK</sequence>